<feature type="transmembrane region" description="Helical" evidence="2">
    <location>
        <begin position="275"/>
        <end position="296"/>
    </location>
</feature>
<feature type="transmembrane region" description="Helical" evidence="2">
    <location>
        <begin position="235"/>
        <end position="255"/>
    </location>
</feature>
<keyword evidence="2" id="KW-0812">Transmembrane</keyword>
<feature type="compositionally biased region" description="Polar residues" evidence="1">
    <location>
        <begin position="322"/>
        <end position="335"/>
    </location>
</feature>
<feature type="compositionally biased region" description="Basic and acidic residues" evidence="1">
    <location>
        <begin position="353"/>
        <end position="364"/>
    </location>
</feature>
<keyword evidence="2" id="KW-1133">Transmembrane helix</keyword>
<organism evidence="4 5">
    <name type="scientific">Rhizoctonia solani</name>
    <dbReference type="NCBI Taxonomy" id="456999"/>
    <lineage>
        <taxon>Eukaryota</taxon>
        <taxon>Fungi</taxon>
        <taxon>Dikarya</taxon>
        <taxon>Basidiomycota</taxon>
        <taxon>Agaricomycotina</taxon>
        <taxon>Agaricomycetes</taxon>
        <taxon>Cantharellales</taxon>
        <taxon>Ceratobasidiaceae</taxon>
        <taxon>Rhizoctonia</taxon>
    </lineage>
</organism>
<evidence type="ECO:0000256" key="2">
    <source>
        <dbReference type="SAM" id="Phobius"/>
    </source>
</evidence>
<feature type="transmembrane region" description="Helical" evidence="2">
    <location>
        <begin position="27"/>
        <end position="52"/>
    </location>
</feature>
<evidence type="ECO:0000259" key="3">
    <source>
        <dbReference type="Pfam" id="PF20152"/>
    </source>
</evidence>
<dbReference type="Pfam" id="PF20152">
    <property type="entry name" value="DUF6534"/>
    <property type="match status" value="1"/>
</dbReference>
<proteinExistence type="predicted"/>
<dbReference type="PANTHER" id="PTHR40465">
    <property type="entry name" value="CHROMOSOME 1, WHOLE GENOME SHOTGUN SEQUENCE"/>
    <property type="match status" value="1"/>
</dbReference>
<reference evidence="4" key="1">
    <citation type="submission" date="2020-09" db="EMBL/GenBank/DDBJ databases">
        <title>Comparative genome analyses of four rice-infecting Rhizoctonia solani isolates reveal extensive enrichment of homogalacturonan modification genes.</title>
        <authorList>
            <person name="Lee D.-Y."/>
            <person name="Jeon J."/>
            <person name="Kim K.-T."/>
            <person name="Cheong K."/>
            <person name="Song H."/>
            <person name="Choi G."/>
            <person name="Ko J."/>
            <person name="Opiyo S.O."/>
            <person name="Zuo S."/>
            <person name="Madhav S."/>
            <person name="Lee Y.-H."/>
            <person name="Wang G.-L."/>
        </authorList>
    </citation>
    <scope>NUCLEOTIDE SEQUENCE</scope>
    <source>
        <strain evidence="4">AG1-IA YN-7</strain>
    </source>
</reference>
<feature type="transmembrane region" description="Helical" evidence="2">
    <location>
        <begin position="64"/>
        <end position="82"/>
    </location>
</feature>
<evidence type="ECO:0000313" key="4">
    <source>
        <dbReference type="EMBL" id="KAF8684182.1"/>
    </source>
</evidence>
<sequence>MYGGLFNSSYVPSPFELAYIHDPVNLLGPWFCAVVFSLMLTGVILAQTYNYVEERPKDPFLVKLLVYTSFVLCIGEPCWMFRCTHPQVTMLSQVRLNSGNNVKHFGDFLNVGIPAVDQKITTVWGSFMGLIVQAYFIHRGFVLSRNWYFLIVASLASIIGFVGSIILCYVVFTLKGIPPPLYLQSANMMVIGTVVADALITGFTCWYLLNQRKQSSFASTNTLIVRLVTTSMQSAVPPLICAIFNLVCICLYFQMLLASFTLQIFNSRSNATDNAWVLCFNVLLPYFYVVSLMFTINSRARLRTAGGSQSDRANVYGMHSLPKNTRNPEGTERSATQVYVTTQTRTDQINSAERGDIPSDRRSMDSSSHVSVGDKKRRLGDDF</sequence>
<evidence type="ECO:0000313" key="5">
    <source>
        <dbReference type="Proteomes" id="UP000650582"/>
    </source>
</evidence>
<feature type="transmembrane region" description="Helical" evidence="2">
    <location>
        <begin position="149"/>
        <end position="174"/>
    </location>
</feature>
<gene>
    <name evidence="4" type="ORF">RHS04_01460</name>
</gene>
<dbReference type="InterPro" id="IPR045339">
    <property type="entry name" value="DUF6534"/>
</dbReference>
<comment type="caution">
    <text evidence="4">The sequence shown here is derived from an EMBL/GenBank/DDBJ whole genome shotgun (WGS) entry which is preliminary data.</text>
</comment>
<feature type="region of interest" description="Disordered" evidence="1">
    <location>
        <begin position="341"/>
        <end position="383"/>
    </location>
</feature>
<keyword evidence="2" id="KW-0472">Membrane</keyword>
<feature type="compositionally biased region" description="Polar residues" evidence="1">
    <location>
        <begin position="341"/>
        <end position="351"/>
    </location>
</feature>
<name>A0A8H7HCU6_9AGAM</name>
<feature type="domain" description="DUF6534" evidence="3">
    <location>
        <begin position="193"/>
        <end position="300"/>
    </location>
</feature>
<dbReference type="PANTHER" id="PTHR40465:SF1">
    <property type="entry name" value="DUF6534 DOMAIN-CONTAINING PROTEIN"/>
    <property type="match status" value="1"/>
</dbReference>
<accession>A0A8H7HCU6</accession>
<dbReference type="AlphaFoldDB" id="A0A8H7HCU6"/>
<feature type="transmembrane region" description="Helical" evidence="2">
    <location>
        <begin position="186"/>
        <end position="209"/>
    </location>
</feature>
<feature type="transmembrane region" description="Helical" evidence="2">
    <location>
        <begin position="120"/>
        <end position="137"/>
    </location>
</feature>
<feature type="region of interest" description="Disordered" evidence="1">
    <location>
        <begin position="316"/>
        <end position="335"/>
    </location>
</feature>
<evidence type="ECO:0000256" key="1">
    <source>
        <dbReference type="SAM" id="MobiDB-lite"/>
    </source>
</evidence>
<protein>
    <recommendedName>
        <fullName evidence="3">DUF6534 domain-containing protein</fullName>
    </recommendedName>
</protein>
<dbReference type="EMBL" id="JACYCC010000033">
    <property type="protein sequence ID" value="KAF8684182.1"/>
    <property type="molecule type" value="Genomic_DNA"/>
</dbReference>
<dbReference type="Proteomes" id="UP000650582">
    <property type="component" value="Unassembled WGS sequence"/>
</dbReference>